<dbReference type="InterPro" id="IPR050306">
    <property type="entry name" value="PfkB_Carbo_kinase"/>
</dbReference>
<name>A0A4R1L894_9BACT</name>
<evidence type="ECO:0000313" key="6">
    <source>
        <dbReference type="Proteomes" id="UP000295210"/>
    </source>
</evidence>
<comment type="similarity">
    <text evidence="1">Belongs to the carbohydrate kinase PfkB family.</text>
</comment>
<sequence>MSRKLIVGIGELLWDLLHEGRQLGGAPANFTVMSARLGNRGVVASRIGADELGNAARLLLQTTPVDSTFLQTDADYPTGSVSVTIEDGQPEYVIHEPAAWDFLELTPEWRTLAGSTDAVCFGTLAQRSERARETIRSFVAATGESCVRVFDVNLRKPFFSASVLRDSLRLATLVKLNDAEMPQVLALTGLSNETRMDEAALLAGARLLLAAFPLRMVCVTMGAHGSLLVTPREHHRHHGVAAKVADTVGAGDAFTAALVCYYLQGAPLAALNEAGNRWGSWVASQPGAMPPLPEETYQTITRAIQSA</sequence>
<keyword evidence="6" id="KW-1185">Reference proteome</keyword>
<dbReference type="AlphaFoldDB" id="A0A4R1L894"/>
<dbReference type="RefSeq" id="WP_131996053.1">
    <property type="nucleotide sequence ID" value="NZ_SMGK01000003.1"/>
</dbReference>
<comment type="caution">
    <text evidence="5">The sequence shown here is derived from an EMBL/GenBank/DDBJ whole genome shotgun (WGS) entry which is preliminary data.</text>
</comment>
<dbReference type="InterPro" id="IPR011611">
    <property type="entry name" value="PfkB_dom"/>
</dbReference>
<gene>
    <name evidence="5" type="ORF">C7378_2154</name>
</gene>
<accession>A0A4R1L894</accession>
<evidence type="ECO:0000256" key="3">
    <source>
        <dbReference type="ARBA" id="ARBA00022777"/>
    </source>
</evidence>
<dbReference type="InterPro" id="IPR029056">
    <property type="entry name" value="Ribokinase-like"/>
</dbReference>
<dbReference type="Proteomes" id="UP000295210">
    <property type="component" value="Unassembled WGS sequence"/>
</dbReference>
<dbReference type="PANTHER" id="PTHR43085:SF57">
    <property type="entry name" value="CARBOHYDRATE KINASE PFKB DOMAIN-CONTAINING PROTEIN"/>
    <property type="match status" value="1"/>
</dbReference>
<dbReference type="Gene3D" id="3.40.1190.20">
    <property type="match status" value="1"/>
</dbReference>
<keyword evidence="2" id="KW-0808">Transferase</keyword>
<dbReference type="PANTHER" id="PTHR43085">
    <property type="entry name" value="HEXOKINASE FAMILY MEMBER"/>
    <property type="match status" value="1"/>
</dbReference>
<dbReference type="PROSITE" id="PS00583">
    <property type="entry name" value="PFKB_KINASES_1"/>
    <property type="match status" value="1"/>
</dbReference>
<dbReference type="EMBL" id="SMGK01000003">
    <property type="protein sequence ID" value="TCK72569.1"/>
    <property type="molecule type" value="Genomic_DNA"/>
</dbReference>
<dbReference type="GO" id="GO:0016301">
    <property type="term" value="F:kinase activity"/>
    <property type="evidence" value="ECO:0007669"/>
    <property type="project" value="UniProtKB-KW"/>
</dbReference>
<organism evidence="5 6">
    <name type="scientific">Acidipila rosea</name>
    <dbReference type="NCBI Taxonomy" id="768535"/>
    <lineage>
        <taxon>Bacteria</taxon>
        <taxon>Pseudomonadati</taxon>
        <taxon>Acidobacteriota</taxon>
        <taxon>Terriglobia</taxon>
        <taxon>Terriglobales</taxon>
        <taxon>Acidobacteriaceae</taxon>
        <taxon>Acidipila</taxon>
    </lineage>
</organism>
<dbReference type="InterPro" id="IPR002173">
    <property type="entry name" value="Carboh/pur_kinase_PfkB_CS"/>
</dbReference>
<dbReference type="PROSITE" id="PS00584">
    <property type="entry name" value="PFKB_KINASES_2"/>
    <property type="match status" value="1"/>
</dbReference>
<feature type="domain" description="Carbohydrate kinase PfkB" evidence="4">
    <location>
        <begin position="22"/>
        <end position="294"/>
    </location>
</feature>
<dbReference type="Pfam" id="PF00294">
    <property type="entry name" value="PfkB"/>
    <property type="match status" value="1"/>
</dbReference>
<protein>
    <submittedName>
        <fullName evidence="5">Fructokinase</fullName>
    </submittedName>
</protein>
<keyword evidence="3 5" id="KW-0418">Kinase</keyword>
<evidence type="ECO:0000313" key="5">
    <source>
        <dbReference type="EMBL" id="TCK72569.1"/>
    </source>
</evidence>
<evidence type="ECO:0000256" key="1">
    <source>
        <dbReference type="ARBA" id="ARBA00010688"/>
    </source>
</evidence>
<proteinExistence type="inferred from homology"/>
<evidence type="ECO:0000259" key="4">
    <source>
        <dbReference type="Pfam" id="PF00294"/>
    </source>
</evidence>
<dbReference type="SUPFAM" id="SSF53613">
    <property type="entry name" value="Ribokinase-like"/>
    <property type="match status" value="1"/>
</dbReference>
<reference evidence="5 6" key="1">
    <citation type="submission" date="2019-03" db="EMBL/GenBank/DDBJ databases">
        <title>Genomic Encyclopedia of Type Strains, Phase IV (KMG-IV): sequencing the most valuable type-strain genomes for metagenomic binning, comparative biology and taxonomic classification.</title>
        <authorList>
            <person name="Goeker M."/>
        </authorList>
    </citation>
    <scope>NUCLEOTIDE SEQUENCE [LARGE SCALE GENOMIC DNA]</scope>
    <source>
        <strain evidence="5 6">DSM 103428</strain>
    </source>
</reference>
<evidence type="ECO:0000256" key="2">
    <source>
        <dbReference type="ARBA" id="ARBA00022679"/>
    </source>
</evidence>
<dbReference type="OrthoDB" id="9775849at2"/>